<comment type="caution">
    <text evidence="1">The sequence shown here is derived from an EMBL/GenBank/DDBJ whole genome shotgun (WGS) entry which is preliminary data.</text>
</comment>
<gene>
    <name evidence="1" type="ORF">FMOSSE_LOCUS8029</name>
</gene>
<reference evidence="1" key="1">
    <citation type="submission" date="2021-06" db="EMBL/GenBank/DDBJ databases">
        <authorList>
            <person name="Kallberg Y."/>
            <person name="Tangrot J."/>
            <person name="Rosling A."/>
        </authorList>
    </citation>
    <scope>NUCLEOTIDE SEQUENCE</scope>
    <source>
        <strain evidence="1">87-6 pot B 2015</strain>
    </source>
</reference>
<name>A0A9N9BVN7_FUNMO</name>
<sequence length="62" mass="6478">MLLVDSASSSEVACISQENDEDHIVAFPCSIEVKVGDVEISLLSLIGSGVVGTSPKLDFGRI</sequence>
<protein>
    <submittedName>
        <fullName evidence="1">3742_t:CDS:1</fullName>
    </submittedName>
</protein>
<dbReference type="EMBL" id="CAJVPP010002006">
    <property type="protein sequence ID" value="CAG8582700.1"/>
    <property type="molecule type" value="Genomic_DNA"/>
</dbReference>
<dbReference type="AlphaFoldDB" id="A0A9N9BVN7"/>
<evidence type="ECO:0000313" key="1">
    <source>
        <dbReference type="EMBL" id="CAG8582700.1"/>
    </source>
</evidence>
<dbReference type="Proteomes" id="UP000789375">
    <property type="component" value="Unassembled WGS sequence"/>
</dbReference>
<proteinExistence type="predicted"/>
<evidence type="ECO:0000313" key="2">
    <source>
        <dbReference type="Proteomes" id="UP000789375"/>
    </source>
</evidence>
<organism evidence="1 2">
    <name type="scientific">Funneliformis mosseae</name>
    <name type="common">Endomycorrhizal fungus</name>
    <name type="synonym">Glomus mosseae</name>
    <dbReference type="NCBI Taxonomy" id="27381"/>
    <lineage>
        <taxon>Eukaryota</taxon>
        <taxon>Fungi</taxon>
        <taxon>Fungi incertae sedis</taxon>
        <taxon>Mucoromycota</taxon>
        <taxon>Glomeromycotina</taxon>
        <taxon>Glomeromycetes</taxon>
        <taxon>Glomerales</taxon>
        <taxon>Glomeraceae</taxon>
        <taxon>Funneliformis</taxon>
    </lineage>
</organism>
<keyword evidence="2" id="KW-1185">Reference proteome</keyword>
<accession>A0A9N9BVN7</accession>